<name>A0A4R3MBV2_9BURK</name>
<protein>
    <submittedName>
        <fullName evidence="3">Anthranilate 1,2-dioxygenase small subunit</fullName>
    </submittedName>
</protein>
<comment type="caution">
    <text evidence="3">The sequence shown here is derived from an EMBL/GenBank/DDBJ whole genome shotgun (WGS) entry which is preliminary data.</text>
</comment>
<dbReference type="Proteomes" id="UP000295525">
    <property type="component" value="Unassembled WGS sequence"/>
</dbReference>
<reference evidence="3 4" key="1">
    <citation type="submission" date="2019-03" db="EMBL/GenBank/DDBJ databases">
        <title>Genomic Encyclopedia of Type Strains, Phase IV (KMG-IV): sequencing the most valuable type-strain genomes for metagenomic binning, comparative biology and taxonomic classification.</title>
        <authorList>
            <person name="Goeker M."/>
        </authorList>
    </citation>
    <scope>NUCLEOTIDE SEQUENCE [LARGE SCALE GENOMIC DNA]</scope>
    <source>
        <strain evidence="3 4">DSM 24591</strain>
    </source>
</reference>
<gene>
    <name evidence="3" type="ORF">EDC26_10345</name>
</gene>
<dbReference type="EMBL" id="SMAJ01000003">
    <property type="protein sequence ID" value="TCT09427.1"/>
    <property type="molecule type" value="Genomic_DNA"/>
</dbReference>
<dbReference type="SUPFAM" id="SSF54427">
    <property type="entry name" value="NTF2-like"/>
    <property type="match status" value="1"/>
</dbReference>
<dbReference type="RefSeq" id="WP_425012293.1">
    <property type="nucleotide sequence ID" value="NZ_SMAJ01000003.1"/>
</dbReference>
<evidence type="ECO:0000313" key="3">
    <source>
        <dbReference type="EMBL" id="TCT09427.1"/>
    </source>
</evidence>
<keyword evidence="2" id="KW-0560">Oxidoreductase</keyword>
<dbReference type="AlphaFoldDB" id="A0A4R3MBV2"/>
<comment type="similarity">
    <text evidence="1">Belongs to the bacterial ring-hydroxylating dioxygenase beta subunit family.</text>
</comment>
<keyword evidence="4" id="KW-1185">Reference proteome</keyword>
<dbReference type="Pfam" id="PF00866">
    <property type="entry name" value="Ring_hydroxyl_B"/>
    <property type="match status" value="1"/>
</dbReference>
<organism evidence="3 4">
    <name type="scientific">Paralcaligenes ureilyticus</name>
    <dbReference type="NCBI Taxonomy" id="627131"/>
    <lineage>
        <taxon>Bacteria</taxon>
        <taxon>Pseudomonadati</taxon>
        <taxon>Pseudomonadota</taxon>
        <taxon>Betaproteobacteria</taxon>
        <taxon>Burkholderiales</taxon>
        <taxon>Alcaligenaceae</taxon>
        <taxon>Paralcaligenes</taxon>
    </lineage>
</organism>
<evidence type="ECO:0000256" key="2">
    <source>
        <dbReference type="ARBA" id="ARBA00023002"/>
    </source>
</evidence>
<evidence type="ECO:0000313" key="4">
    <source>
        <dbReference type="Proteomes" id="UP000295525"/>
    </source>
</evidence>
<accession>A0A4R3MBV2</accession>
<sequence>MSQDRVAPIVAELPANDEIRALAGLLRDFYDEVADYLDDDQIERFPSYFVDDCVYQVVSRENYDEGLPQATIYCDGVAMVRDRVTALRQTQVYVPRHWRHFLSGLRITALDGDDIHVRVNFMVTEAMSDQDPSVFLVGQYIDVIVREGGAFKFRQHLAVYDNHHVRRSLIVPV</sequence>
<dbReference type="InterPro" id="IPR032710">
    <property type="entry name" value="NTF2-like_dom_sf"/>
</dbReference>
<keyword evidence="3" id="KW-0223">Dioxygenase</keyword>
<proteinExistence type="inferred from homology"/>
<evidence type="ECO:0000256" key="1">
    <source>
        <dbReference type="ARBA" id="ARBA00009570"/>
    </source>
</evidence>
<dbReference type="Gene3D" id="3.10.450.50">
    <property type="match status" value="1"/>
</dbReference>
<dbReference type="InterPro" id="IPR000391">
    <property type="entry name" value="Rng_hydr_dOase-bsu"/>
</dbReference>
<dbReference type="GO" id="GO:0051213">
    <property type="term" value="F:dioxygenase activity"/>
    <property type="evidence" value="ECO:0007669"/>
    <property type="project" value="UniProtKB-KW"/>
</dbReference>